<dbReference type="PANTHER" id="PTHR30349">
    <property type="entry name" value="PHAGE INTEGRASE-RELATED"/>
    <property type="match status" value="1"/>
</dbReference>
<sequence>MTNGADSGSKQNNGLDPEGFSLDVRLWNVTKAQSKTRPYQLRWIVGGKVSSKTFATVALAGSRRSELWLAMKRGEAFRVKDGLPESEVRAATQAADPVDAREELSWFTFCREYMAMRWPTAAAKTRESIADGLAAVTLAMVEQDKQMPEVEELRLAFRWAVVPANAELDPPVEFEDAHRWLSKKSLFVSALEDPKILRDVQYRLSFKLDGTPAAGETSRRRRRALNTAVEYAIERKLLLENPLAGIKKVKVSSSDRVDPRVLVNKTQAAQLLAAVSYVGTWDRKKGRRLVAFFAVMYFAALRPSEAVGLRKSDCRLPEKGWGTLTLHDTHPVSGKQWTDSGERHDKRGLKSREAKDDRPVPIPPPLVAMLRAHLKEFGTAKDGRLFTNERLGLVGSSTYWRVWKDARDYALPPDLQASVLGGRPYDLRHTCITTWLNAGVPVAEVARRVGNSPEVIHRVYEGCIYGQEEAMNKKIEQELDWPL</sequence>
<dbReference type="Gene3D" id="1.10.443.10">
    <property type="entry name" value="Intergrase catalytic core"/>
    <property type="match status" value="1"/>
</dbReference>
<dbReference type="InterPro" id="IPR013762">
    <property type="entry name" value="Integrase-like_cat_sf"/>
</dbReference>
<reference evidence="4 5" key="1">
    <citation type="submission" date="2023-05" db="EMBL/GenBank/DDBJ databases">
        <title>Sequencing and Assembly of Streptomyces sp. NP73.</title>
        <authorList>
            <person name="Konwar A.N."/>
            <person name="Saikia K."/>
            <person name="Thakur D."/>
        </authorList>
    </citation>
    <scope>NUCLEOTIDE SEQUENCE [LARGE SCALE GENOMIC DNA]</scope>
    <source>
        <strain evidence="4 5">NP73</strain>
    </source>
</reference>
<comment type="caution">
    <text evidence="4">The sequence shown here is derived from an EMBL/GenBank/DDBJ whole genome shotgun (WGS) entry which is preliminary data.</text>
</comment>
<dbReference type="InterPro" id="IPR011010">
    <property type="entry name" value="DNA_brk_join_enz"/>
</dbReference>
<evidence type="ECO:0000259" key="3">
    <source>
        <dbReference type="PROSITE" id="PS51898"/>
    </source>
</evidence>
<dbReference type="PROSITE" id="PS51898">
    <property type="entry name" value="TYR_RECOMBINASE"/>
    <property type="match status" value="1"/>
</dbReference>
<keyword evidence="5" id="KW-1185">Reference proteome</keyword>
<dbReference type="InterPro" id="IPR050090">
    <property type="entry name" value="Tyrosine_recombinase_XerCD"/>
</dbReference>
<dbReference type="RefSeq" id="WP_285340458.1">
    <property type="nucleotide sequence ID" value="NZ_JASITI010000002.1"/>
</dbReference>
<feature type="compositionally biased region" description="Basic and acidic residues" evidence="2">
    <location>
        <begin position="340"/>
        <end position="359"/>
    </location>
</feature>
<proteinExistence type="predicted"/>
<accession>A0ABT7GP06</accession>
<dbReference type="PANTHER" id="PTHR30349:SF64">
    <property type="entry name" value="PROPHAGE INTEGRASE INTD-RELATED"/>
    <property type="match status" value="1"/>
</dbReference>
<name>A0ABT7GP06_9ACTN</name>
<feature type="domain" description="Tyr recombinase" evidence="3">
    <location>
        <begin position="257"/>
        <end position="476"/>
    </location>
</feature>
<evidence type="ECO:0000256" key="2">
    <source>
        <dbReference type="SAM" id="MobiDB-lite"/>
    </source>
</evidence>
<feature type="region of interest" description="Disordered" evidence="2">
    <location>
        <begin position="332"/>
        <end position="360"/>
    </location>
</feature>
<dbReference type="SUPFAM" id="SSF56349">
    <property type="entry name" value="DNA breaking-rejoining enzymes"/>
    <property type="match status" value="1"/>
</dbReference>
<evidence type="ECO:0000256" key="1">
    <source>
        <dbReference type="ARBA" id="ARBA00023172"/>
    </source>
</evidence>
<protein>
    <submittedName>
        <fullName evidence="4">Tyrosine-type recombinase/integrase</fullName>
    </submittedName>
</protein>
<gene>
    <name evidence="4" type="ORF">QEZ40_002364</name>
</gene>
<evidence type="ECO:0000313" key="4">
    <source>
        <dbReference type="EMBL" id="MDK9494685.1"/>
    </source>
</evidence>
<dbReference type="InterPro" id="IPR002104">
    <property type="entry name" value="Integrase_catalytic"/>
</dbReference>
<organism evidence="4 5">
    <name type="scientific">Streptomyces katrae</name>
    <dbReference type="NCBI Taxonomy" id="68223"/>
    <lineage>
        <taxon>Bacteria</taxon>
        <taxon>Bacillati</taxon>
        <taxon>Actinomycetota</taxon>
        <taxon>Actinomycetes</taxon>
        <taxon>Kitasatosporales</taxon>
        <taxon>Streptomycetaceae</taxon>
        <taxon>Streptomyces</taxon>
    </lineage>
</organism>
<keyword evidence="1" id="KW-0233">DNA recombination</keyword>
<dbReference type="Proteomes" id="UP001223390">
    <property type="component" value="Unassembled WGS sequence"/>
</dbReference>
<evidence type="ECO:0000313" key="5">
    <source>
        <dbReference type="Proteomes" id="UP001223390"/>
    </source>
</evidence>
<dbReference type="EMBL" id="JASITI010000002">
    <property type="protein sequence ID" value="MDK9494685.1"/>
    <property type="molecule type" value="Genomic_DNA"/>
</dbReference>